<organism evidence="3 4">
    <name type="scientific">Parasulfuritortus cantonensis</name>
    <dbReference type="NCBI Taxonomy" id="2528202"/>
    <lineage>
        <taxon>Bacteria</taxon>
        <taxon>Pseudomonadati</taxon>
        <taxon>Pseudomonadota</taxon>
        <taxon>Betaproteobacteria</taxon>
        <taxon>Nitrosomonadales</taxon>
        <taxon>Thiobacillaceae</taxon>
        <taxon>Parasulfuritortus</taxon>
    </lineage>
</organism>
<dbReference type="Pfam" id="PF07589">
    <property type="entry name" value="PEP-CTERM"/>
    <property type="match status" value="1"/>
</dbReference>
<protein>
    <submittedName>
        <fullName evidence="3">PEP-CTERM sorting domain-containing protein</fullName>
    </submittedName>
</protein>
<name>A0A4R1BKV1_9PROT</name>
<keyword evidence="4" id="KW-1185">Reference proteome</keyword>
<feature type="domain" description="Ice-binding protein C-terminal" evidence="2">
    <location>
        <begin position="136"/>
        <end position="160"/>
    </location>
</feature>
<dbReference type="Proteomes" id="UP000295443">
    <property type="component" value="Unassembled WGS sequence"/>
</dbReference>
<evidence type="ECO:0000313" key="3">
    <source>
        <dbReference type="EMBL" id="TCJ17927.1"/>
    </source>
</evidence>
<dbReference type="InterPro" id="IPR013424">
    <property type="entry name" value="Ice-binding_C"/>
</dbReference>
<comment type="caution">
    <text evidence="3">The sequence shown here is derived from an EMBL/GenBank/DDBJ whole genome shotgun (WGS) entry which is preliminary data.</text>
</comment>
<feature type="chain" id="PRO_5020697129" evidence="1">
    <location>
        <begin position="25"/>
        <end position="165"/>
    </location>
</feature>
<dbReference type="EMBL" id="SJZB01000013">
    <property type="protein sequence ID" value="TCJ17927.1"/>
    <property type="molecule type" value="Genomic_DNA"/>
</dbReference>
<evidence type="ECO:0000256" key="1">
    <source>
        <dbReference type="SAM" id="SignalP"/>
    </source>
</evidence>
<evidence type="ECO:0000259" key="2">
    <source>
        <dbReference type="Pfam" id="PF07589"/>
    </source>
</evidence>
<dbReference type="NCBIfam" id="NF038126">
    <property type="entry name" value="PEP_CTERM_FxDxF"/>
    <property type="match status" value="1"/>
</dbReference>
<gene>
    <name evidence="3" type="ORF">EZJ19_03180</name>
</gene>
<reference evidence="3 4" key="1">
    <citation type="submission" date="2019-03" db="EMBL/GenBank/DDBJ databases">
        <title>Genome sequence of Thiobacillaceae bacterium LSR1, a sulfur-oxidizing bacterium isolated from freshwater sediment.</title>
        <authorList>
            <person name="Li S."/>
        </authorList>
    </citation>
    <scope>NUCLEOTIDE SEQUENCE [LARGE SCALE GENOMIC DNA]</scope>
    <source>
        <strain evidence="3 4">LSR1</strain>
    </source>
</reference>
<sequence>MNFRNVLFGALLGAGVMSAGTAMATTYDVDETQMLADVWSMDVSGLNGAFSDSFVFDLTDPTMIDVSALSLTTKSSRVNNFAVSLDGVDQTVTVDGSWAYVLDTDTLAAGTHTLTVTGQGNKANGGSYSVYLSAAPVPEPGEWALMLSGLGMLGYMARRRNKSAV</sequence>
<dbReference type="RefSeq" id="WP_131444846.1">
    <property type="nucleotide sequence ID" value="NZ_SJZB01000013.1"/>
</dbReference>
<feature type="signal peptide" evidence="1">
    <location>
        <begin position="1"/>
        <end position="24"/>
    </location>
</feature>
<keyword evidence="1" id="KW-0732">Signal</keyword>
<dbReference type="OrthoDB" id="6399769at2"/>
<accession>A0A4R1BKV1</accession>
<proteinExistence type="predicted"/>
<evidence type="ECO:0000313" key="4">
    <source>
        <dbReference type="Proteomes" id="UP000295443"/>
    </source>
</evidence>
<dbReference type="AlphaFoldDB" id="A0A4R1BKV1"/>
<dbReference type="NCBIfam" id="TIGR02595">
    <property type="entry name" value="PEP_CTERM"/>
    <property type="match status" value="1"/>
</dbReference>